<evidence type="ECO:0000313" key="1">
    <source>
        <dbReference type="EMBL" id="RCV22669.1"/>
    </source>
</evidence>
<name>A0A368QXK9_SETIT</name>
<gene>
    <name evidence="1" type="ORF">SETIT_4G239200v2</name>
</gene>
<dbReference type="AlphaFoldDB" id="A0A368QXK9"/>
<protein>
    <submittedName>
        <fullName evidence="1">Uncharacterized protein</fullName>
    </submittedName>
</protein>
<reference evidence="1" key="1">
    <citation type="journal article" date="2012" name="Nat. Biotechnol.">
        <title>Reference genome sequence of the model plant Setaria.</title>
        <authorList>
            <person name="Bennetzen J.L."/>
            <person name="Schmutz J."/>
            <person name="Wang H."/>
            <person name="Percifield R."/>
            <person name="Hawkins J."/>
            <person name="Pontaroli A.C."/>
            <person name="Estep M."/>
            <person name="Feng L."/>
            <person name="Vaughn J.N."/>
            <person name="Grimwood J."/>
            <person name="Jenkins J."/>
            <person name="Barry K."/>
            <person name="Lindquist E."/>
            <person name="Hellsten U."/>
            <person name="Deshpande S."/>
            <person name="Wang X."/>
            <person name="Wu X."/>
            <person name="Mitros T."/>
            <person name="Triplett J."/>
            <person name="Yang X."/>
            <person name="Ye C.Y."/>
            <person name="Mauro-Herrera M."/>
            <person name="Wang L."/>
            <person name="Li P."/>
            <person name="Sharma M."/>
            <person name="Sharma R."/>
            <person name="Ronald P.C."/>
            <person name="Panaud O."/>
            <person name="Kellogg E.A."/>
            <person name="Brutnell T.P."/>
            <person name="Doust A.N."/>
            <person name="Tuskan G.A."/>
            <person name="Rokhsar D."/>
            <person name="Devos K.M."/>
        </authorList>
    </citation>
    <scope>NUCLEOTIDE SEQUENCE [LARGE SCALE GENOMIC DNA]</scope>
    <source>
        <strain evidence="1">Yugu1</strain>
    </source>
</reference>
<reference evidence="1" key="2">
    <citation type="submission" date="2015-07" db="EMBL/GenBank/DDBJ databases">
        <authorList>
            <person name="Noorani M."/>
        </authorList>
    </citation>
    <scope>NUCLEOTIDE SEQUENCE</scope>
    <source>
        <strain evidence="1">Yugu1</strain>
    </source>
</reference>
<sequence length="112" mass="11962">MYSTFQPISACPNPRLPSLPRATVVAVAVAAAAADAGGDCRAAYRNLGAPLQDARARGTRSREEVRGVQPHLLHALVPSRKASTLPARVYVLISDSPSRFWLATGARSRLQI</sequence>
<proteinExistence type="predicted"/>
<dbReference type="EMBL" id="CM003531">
    <property type="protein sequence ID" value="RCV22669.1"/>
    <property type="molecule type" value="Genomic_DNA"/>
</dbReference>
<accession>A0A368QXK9</accession>
<organism evidence="1">
    <name type="scientific">Setaria italica</name>
    <name type="common">Foxtail millet</name>
    <name type="synonym">Panicum italicum</name>
    <dbReference type="NCBI Taxonomy" id="4555"/>
    <lineage>
        <taxon>Eukaryota</taxon>
        <taxon>Viridiplantae</taxon>
        <taxon>Streptophyta</taxon>
        <taxon>Embryophyta</taxon>
        <taxon>Tracheophyta</taxon>
        <taxon>Spermatophyta</taxon>
        <taxon>Magnoliopsida</taxon>
        <taxon>Liliopsida</taxon>
        <taxon>Poales</taxon>
        <taxon>Poaceae</taxon>
        <taxon>PACMAD clade</taxon>
        <taxon>Panicoideae</taxon>
        <taxon>Panicodae</taxon>
        <taxon>Paniceae</taxon>
        <taxon>Cenchrinae</taxon>
        <taxon>Setaria</taxon>
    </lineage>
</organism>